<evidence type="ECO:0000259" key="2">
    <source>
        <dbReference type="PROSITE" id="PS51762"/>
    </source>
</evidence>
<dbReference type="InterPro" id="IPR000757">
    <property type="entry name" value="Beta-glucanase-like"/>
</dbReference>
<keyword evidence="4" id="KW-1185">Reference proteome</keyword>
<dbReference type="SUPFAM" id="SSF49899">
    <property type="entry name" value="Concanavalin A-like lectins/glucanases"/>
    <property type="match status" value="1"/>
</dbReference>
<dbReference type="Gene3D" id="2.60.120.200">
    <property type="match status" value="1"/>
</dbReference>
<evidence type="ECO:0000313" key="3">
    <source>
        <dbReference type="EMBL" id="MXP42079.1"/>
    </source>
</evidence>
<dbReference type="GO" id="GO:0004553">
    <property type="term" value="F:hydrolase activity, hydrolyzing O-glycosyl compounds"/>
    <property type="evidence" value="ECO:0007669"/>
    <property type="project" value="InterPro"/>
</dbReference>
<dbReference type="OrthoDB" id="9809583at2"/>
<dbReference type="Pfam" id="PF00722">
    <property type="entry name" value="Glyco_hydro_16"/>
    <property type="match status" value="1"/>
</dbReference>
<accession>A0A6I4UWD9</accession>
<dbReference type="Proteomes" id="UP000469159">
    <property type="component" value="Unassembled WGS sequence"/>
</dbReference>
<organism evidence="3 4">
    <name type="scientific">Croceibacterium soli</name>
    <dbReference type="NCBI Taxonomy" id="1739690"/>
    <lineage>
        <taxon>Bacteria</taxon>
        <taxon>Pseudomonadati</taxon>
        <taxon>Pseudomonadota</taxon>
        <taxon>Alphaproteobacteria</taxon>
        <taxon>Sphingomonadales</taxon>
        <taxon>Erythrobacteraceae</taxon>
        <taxon>Croceibacterium</taxon>
    </lineage>
</organism>
<dbReference type="PROSITE" id="PS51762">
    <property type="entry name" value="GH16_2"/>
    <property type="match status" value="1"/>
</dbReference>
<feature type="domain" description="GH16" evidence="2">
    <location>
        <begin position="15"/>
        <end position="247"/>
    </location>
</feature>
<dbReference type="AlphaFoldDB" id="A0A6I4UWD9"/>
<evidence type="ECO:0000313" key="4">
    <source>
        <dbReference type="Proteomes" id="UP000469159"/>
    </source>
</evidence>
<dbReference type="CDD" id="cd08023">
    <property type="entry name" value="GH16_laminarinase_like"/>
    <property type="match status" value="1"/>
</dbReference>
<protein>
    <submittedName>
        <fullName evidence="3">Family 16 glycosylhydrolase</fullName>
    </submittedName>
</protein>
<gene>
    <name evidence="3" type="ORF">GRI75_10550</name>
</gene>
<dbReference type="InterPro" id="IPR050546">
    <property type="entry name" value="Glycosyl_Hydrlase_16"/>
</dbReference>
<dbReference type="PANTHER" id="PTHR10963:SF55">
    <property type="entry name" value="GLYCOSIDE HYDROLASE FAMILY 16 PROTEIN"/>
    <property type="match status" value="1"/>
</dbReference>
<comment type="caution">
    <text evidence="3">The sequence shown here is derived from an EMBL/GenBank/DDBJ whole genome shotgun (WGS) entry which is preliminary data.</text>
</comment>
<keyword evidence="3" id="KW-0378">Hydrolase</keyword>
<dbReference type="InterPro" id="IPR013320">
    <property type="entry name" value="ConA-like_dom_sf"/>
</dbReference>
<name>A0A6I4UWD9_9SPHN</name>
<dbReference type="EMBL" id="WTYK01000005">
    <property type="protein sequence ID" value="MXP42079.1"/>
    <property type="molecule type" value="Genomic_DNA"/>
</dbReference>
<dbReference type="GO" id="GO:0005975">
    <property type="term" value="P:carbohydrate metabolic process"/>
    <property type="evidence" value="ECO:0007669"/>
    <property type="project" value="InterPro"/>
</dbReference>
<dbReference type="PANTHER" id="PTHR10963">
    <property type="entry name" value="GLYCOSYL HYDROLASE-RELATED"/>
    <property type="match status" value="1"/>
</dbReference>
<reference evidence="3 4" key="1">
    <citation type="submission" date="2019-12" db="EMBL/GenBank/DDBJ databases">
        <title>Genomic-based taxomic classification of the family Erythrobacteraceae.</title>
        <authorList>
            <person name="Xu L."/>
        </authorList>
    </citation>
    <scope>NUCLEOTIDE SEQUENCE [LARGE SCALE GENOMIC DNA]</scope>
    <source>
        <strain evidence="3 4">MCCC 1K02066</strain>
    </source>
</reference>
<proteinExistence type="inferred from homology"/>
<dbReference type="RefSeq" id="WP_160746932.1">
    <property type="nucleotide sequence ID" value="NZ_WTYK01000005.1"/>
</dbReference>
<sequence>MMINPPADYVLVWQDTFDEQSYPSEERWQYDTARNKSGWYNNEVQYYARRRSANTRIENGKLIIQAQREDLSRERLRDWKGQRFSSARLTTRGKARWHRGFFEIRAKLPCAVGAWPAIWLFPDKSPGNWEGGEIDIAEAVGHEPDVVYHAVHTPEQNFKNGNHQQARTTIRSCDAFHDYQLHWTADSVTIAVDGKVALVTDAAAFDRPMSLIFNVAVGGDWGGAEGIDEAAFPASMEVEHVRVWQRS</sequence>
<evidence type="ECO:0000256" key="1">
    <source>
        <dbReference type="ARBA" id="ARBA00006865"/>
    </source>
</evidence>
<comment type="similarity">
    <text evidence="1">Belongs to the glycosyl hydrolase 16 family.</text>
</comment>